<protein>
    <recommendedName>
        <fullName evidence="3">N-acetyltransferase domain-containing protein</fullName>
    </recommendedName>
</protein>
<dbReference type="EMBL" id="ML996082">
    <property type="protein sequence ID" value="KAF2155909.1"/>
    <property type="molecule type" value="Genomic_DNA"/>
</dbReference>
<evidence type="ECO:0000313" key="2">
    <source>
        <dbReference type="Proteomes" id="UP000799439"/>
    </source>
</evidence>
<dbReference type="AlphaFoldDB" id="A0A9P4MN62"/>
<dbReference type="Proteomes" id="UP000799439">
    <property type="component" value="Unassembled WGS sequence"/>
</dbReference>
<organism evidence="1 2">
    <name type="scientific">Myriangium duriaei CBS 260.36</name>
    <dbReference type="NCBI Taxonomy" id="1168546"/>
    <lineage>
        <taxon>Eukaryota</taxon>
        <taxon>Fungi</taxon>
        <taxon>Dikarya</taxon>
        <taxon>Ascomycota</taxon>
        <taxon>Pezizomycotina</taxon>
        <taxon>Dothideomycetes</taxon>
        <taxon>Dothideomycetidae</taxon>
        <taxon>Myriangiales</taxon>
        <taxon>Myriangiaceae</taxon>
        <taxon>Myriangium</taxon>
    </lineage>
</organism>
<dbReference type="OrthoDB" id="61870at2759"/>
<gene>
    <name evidence="1" type="ORF">K461DRAFT_274966</name>
</gene>
<dbReference type="SUPFAM" id="SSF55729">
    <property type="entry name" value="Acyl-CoA N-acyltransferases (Nat)"/>
    <property type="match status" value="1"/>
</dbReference>
<evidence type="ECO:0008006" key="3">
    <source>
        <dbReference type="Google" id="ProtNLM"/>
    </source>
</evidence>
<evidence type="ECO:0000313" key="1">
    <source>
        <dbReference type="EMBL" id="KAF2155909.1"/>
    </source>
</evidence>
<name>A0A9P4MN62_9PEZI</name>
<sequence length="82" mass="9431">MHVEPECRGQGLAKLLARQAWRKHLDYYRTKFVDQSTSLDERWAHADVAVDNIASNAVCKSLGGTVRWGNYWQKIDLTRLAN</sequence>
<dbReference type="Gene3D" id="3.40.630.30">
    <property type="match status" value="1"/>
</dbReference>
<comment type="caution">
    <text evidence="1">The sequence shown here is derived from an EMBL/GenBank/DDBJ whole genome shotgun (WGS) entry which is preliminary data.</text>
</comment>
<accession>A0A9P4MN62</accession>
<reference evidence="1" key="1">
    <citation type="journal article" date="2020" name="Stud. Mycol.">
        <title>101 Dothideomycetes genomes: a test case for predicting lifestyles and emergence of pathogens.</title>
        <authorList>
            <person name="Haridas S."/>
            <person name="Albert R."/>
            <person name="Binder M."/>
            <person name="Bloem J."/>
            <person name="Labutti K."/>
            <person name="Salamov A."/>
            <person name="Andreopoulos B."/>
            <person name="Baker S."/>
            <person name="Barry K."/>
            <person name="Bills G."/>
            <person name="Bluhm B."/>
            <person name="Cannon C."/>
            <person name="Castanera R."/>
            <person name="Culley D."/>
            <person name="Daum C."/>
            <person name="Ezra D."/>
            <person name="Gonzalez J."/>
            <person name="Henrissat B."/>
            <person name="Kuo A."/>
            <person name="Liang C."/>
            <person name="Lipzen A."/>
            <person name="Lutzoni F."/>
            <person name="Magnuson J."/>
            <person name="Mondo S."/>
            <person name="Nolan M."/>
            <person name="Ohm R."/>
            <person name="Pangilinan J."/>
            <person name="Park H.-J."/>
            <person name="Ramirez L."/>
            <person name="Alfaro M."/>
            <person name="Sun H."/>
            <person name="Tritt A."/>
            <person name="Yoshinaga Y."/>
            <person name="Zwiers L.-H."/>
            <person name="Turgeon B."/>
            <person name="Goodwin S."/>
            <person name="Spatafora J."/>
            <person name="Crous P."/>
            <person name="Grigoriev I."/>
        </authorList>
    </citation>
    <scope>NUCLEOTIDE SEQUENCE</scope>
    <source>
        <strain evidence="1">CBS 260.36</strain>
    </source>
</reference>
<dbReference type="InterPro" id="IPR016181">
    <property type="entry name" value="Acyl_CoA_acyltransferase"/>
</dbReference>
<keyword evidence="2" id="KW-1185">Reference proteome</keyword>
<proteinExistence type="predicted"/>